<dbReference type="SUPFAM" id="SSF49562">
    <property type="entry name" value="C2 domain (Calcium/lipid-binding domain, CaLB)"/>
    <property type="match status" value="1"/>
</dbReference>
<dbReference type="InterPro" id="IPR051484">
    <property type="entry name" value="Tensin_PTEN_phosphatase"/>
</dbReference>
<protein>
    <recommendedName>
        <fullName evidence="10">Tensin 3</fullName>
    </recommendedName>
</protein>
<feature type="non-terminal residue" evidence="8">
    <location>
        <position position="857"/>
    </location>
</feature>
<evidence type="ECO:0008006" key="10">
    <source>
        <dbReference type="Google" id="ProtNLM"/>
    </source>
</evidence>
<feature type="domain" description="Tyrosine specific protein phosphatases" evidence="5">
    <location>
        <begin position="150"/>
        <end position="205"/>
    </location>
</feature>
<dbReference type="Gene3D" id="2.60.40.1110">
    <property type="match status" value="2"/>
</dbReference>
<dbReference type="InterPro" id="IPR035892">
    <property type="entry name" value="C2_domain_sf"/>
</dbReference>
<dbReference type="InterPro" id="IPR029023">
    <property type="entry name" value="Tensin_phosphatase"/>
</dbReference>
<reference evidence="8" key="1">
    <citation type="thesis" date="2021" institute="BYU ScholarsArchive" country="Provo, UT, USA">
        <title>Applications of and Algorithms for Genome Assembly and Genomic Analyses with an Emphasis on Marine Teleosts.</title>
        <authorList>
            <person name="Pickett B.D."/>
        </authorList>
    </citation>
    <scope>NUCLEOTIDE SEQUENCE</scope>
    <source>
        <strain evidence="8">HI-2016</strain>
    </source>
</reference>
<feature type="region of interest" description="Disordered" evidence="4">
    <location>
        <begin position="662"/>
        <end position="684"/>
    </location>
</feature>
<feature type="compositionally biased region" description="Basic and acidic residues" evidence="4">
    <location>
        <begin position="32"/>
        <end position="46"/>
    </location>
</feature>
<feature type="domain" description="Phosphatase tensin-type" evidence="6">
    <location>
        <begin position="76"/>
        <end position="217"/>
    </location>
</feature>
<dbReference type="PROSITE" id="PS51181">
    <property type="entry name" value="PPASE_TENSIN"/>
    <property type="match status" value="1"/>
</dbReference>
<comment type="subcellular location">
    <subcellularLocation>
        <location evidence="1">Cell projection</location>
    </subcellularLocation>
</comment>
<proteinExistence type="inferred from homology"/>
<keyword evidence="9" id="KW-1185">Reference proteome</keyword>
<feature type="region of interest" description="Disordered" evidence="4">
    <location>
        <begin position="460"/>
        <end position="481"/>
    </location>
</feature>
<evidence type="ECO:0000259" key="6">
    <source>
        <dbReference type="PROSITE" id="PS51181"/>
    </source>
</evidence>
<feature type="compositionally biased region" description="Polar residues" evidence="4">
    <location>
        <begin position="460"/>
        <end position="474"/>
    </location>
</feature>
<dbReference type="EMBL" id="JAFBMS010000012">
    <property type="protein sequence ID" value="KAG9348089.1"/>
    <property type="molecule type" value="Genomic_DNA"/>
</dbReference>
<evidence type="ECO:0000256" key="2">
    <source>
        <dbReference type="ARBA" id="ARBA00007881"/>
    </source>
</evidence>
<dbReference type="SUPFAM" id="SSF52799">
    <property type="entry name" value="(Phosphotyrosine protein) phosphatases II"/>
    <property type="match status" value="1"/>
</dbReference>
<feature type="region of interest" description="Disordered" evidence="4">
    <location>
        <begin position="1"/>
        <end position="66"/>
    </location>
</feature>
<dbReference type="InterPro" id="IPR000387">
    <property type="entry name" value="Tyr_Pase_dom"/>
</dbReference>
<feature type="compositionally biased region" description="Polar residues" evidence="4">
    <location>
        <begin position="52"/>
        <end position="62"/>
    </location>
</feature>
<dbReference type="SMART" id="SM00404">
    <property type="entry name" value="PTPc_motif"/>
    <property type="match status" value="1"/>
</dbReference>
<dbReference type="PROSITE" id="PS51182">
    <property type="entry name" value="C2_TENSIN"/>
    <property type="match status" value="1"/>
</dbReference>
<feature type="domain" description="C2 tensin-type" evidence="7">
    <location>
        <begin position="187"/>
        <end position="316"/>
    </location>
</feature>
<feature type="region of interest" description="Disordered" evidence="4">
    <location>
        <begin position="702"/>
        <end position="753"/>
    </location>
</feature>
<evidence type="ECO:0000256" key="1">
    <source>
        <dbReference type="ARBA" id="ARBA00004316"/>
    </source>
</evidence>
<dbReference type="Pfam" id="PF10409">
    <property type="entry name" value="PTEN_C2"/>
    <property type="match status" value="1"/>
</dbReference>
<feature type="compositionally biased region" description="Basic and acidic residues" evidence="4">
    <location>
        <begin position="724"/>
        <end position="733"/>
    </location>
</feature>
<feature type="compositionally biased region" description="Polar residues" evidence="4">
    <location>
        <begin position="348"/>
        <end position="362"/>
    </location>
</feature>
<comment type="similarity">
    <text evidence="2">Belongs to the PTEN phosphatase protein family.</text>
</comment>
<accession>A0A8T2P765</accession>
<evidence type="ECO:0000313" key="9">
    <source>
        <dbReference type="Proteomes" id="UP000824540"/>
    </source>
</evidence>
<gene>
    <name evidence="8" type="ORF">JZ751_004114</name>
</gene>
<dbReference type="SMART" id="SM01326">
    <property type="entry name" value="PTEN_C2"/>
    <property type="match status" value="1"/>
</dbReference>
<dbReference type="PROSITE" id="PS50056">
    <property type="entry name" value="TYR_PHOSPHATASE_2"/>
    <property type="match status" value="1"/>
</dbReference>
<evidence type="ECO:0000256" key="4">
    <source>
        <dbReference type="SAM" id="MobiDB-lite"/>
    </source>
</evidence>
<sequence>ELWDRTSSARDQRRSGSSYRGISVGGVSHSESVSERERERERERVCRAQGGSRHQSASQSAGAETGAKACVEADPHATMEEGYELDLTYITERIIAVSFPRACSEATYLHNLQDTMDMGWPDLHAPPLDKICTICKAMENWLNADTQHVVVIHCRGGKGRIGVIISSYVHFTNISASADQALDRFAMRKFYDDKVSTLMTPSQKRYVWILNSLLTGSMKMNASPLFLHYVILHGVPAFDTEGVCQPYLKVYQGMQAIKCYHKDVHMSTREVVFRLQFHTGTVHGCSLVFEKEDLENANKDTRFPDYGKVELVFSGSPEKIQGCERWQNGPDVTVDYNTADPLIRWDSYENSTDGAPTVTSSPDHSEHTLSTGSDSGHSSASLWTKRGPSRQERAELKRLLSGIGLEGSEPPMEAERKTPAGVRHVVPALVHVNGESRPRERETDILDDEVPAHDLHSVDSIGTLSSSEGQSSNAPGLGHFGYHKSSQNSLLSDGFCSHTGEEHHAPLPPDAGIGGSDDYERSFVDPKQGFHTTRGTHVIQTITPKPQVFSQGGYSTHTWVQQQQMVAAQQYTYLPGESESQGGSPKIGAVPVVPTRGSSSVEAVQRVGSAEPLTGSLCGDSDVTASREDELSALTVDIDQSIDQLNQLIMDLDPTFVPIPTRSNSVKKDSRSHLNGPTSVCTNGVGHRLLNSKEEVHPSMHQSVVGPAGDVRAGVDTPRSLSRKGSDVTDHPGLRTPGWGGPEKFQSSPLYSPSLPHSEHGVLYRTDTVGYRGQGEDLDCRVEAGSELVPPTPAFPVSPETPYVKSMVEFSHQMKLSTQACEQYEAYRTAHGMPHSSSAYFFTLIRKSSLNFTPRGF</sequence>
<comment type="caution">
    <text evidence="8">The sequence shown here is derived from an EMBL/GenBank/DDBJ whole genome shotgun (WGS) entry which is preliminary data.</text>
</comment>
<keyword evidence="3" id="KW-0966">Cell projection</keyword>
<organism evidence="8 9">
    <name type="scientific">Albula glossodonta</name>
    <name type="common">roundjaw bonefish</name>
    <dbReference type="NCBI Taxonomy" id="121402"/>
    <lineage>
        <taxon>Eukaryota</taxon>
        <taxon>Metazoa</taxon>
        <taxon>Chordata</taxon>
        <taxon>Craniata</taxon>
        <taxon>Vertebrata</taxon>
        <taxon>Euteleostomi</taxon>
        <taxon>Actinopterygii</taxon>
        <taxon>Neopterygii</taxon>
        <taxon>Teleostei</taxon>
        <taxon>Albuliformes</taxon>
        <taxon>Albulidae</taxon>
        <taxon>Albula</taxon>
    </lineage>
</organism>
<evidence type="ECO:0000259" key="5">
    <source>
        <dbReference type="PROSITE" id="PS50056"/>
    </source>
</evidence>
<name>A0A8T2P765_9TELE</name>
<dbReference type="InterPro" id="IPR029021">
    <property type="entry name" value="Prot-tyrosine_phosphatase-like"/>
</dbReference>
<dbReference type="Pfam" id="PF22785">
    <property type="entry name" value="Tc-R-P"/>
    <property type="match status" value="1"/>
</dbReference>
<dbReference type="AlphaFoldDB" id="A0A8T2P765"/>
<dbReference type="PANTHER" id="PTHR45734">
    <property type="entry name" value="TENSIN"/>
    <property type="match status" value="1"/>
</dbReference>
<feature type="region of interest" description="Disordered" evidence="4">
    <location>
        <begin position="347"/>
        <end position="393"/>
    </location>
</feature>
<dbReference type="GO" id="GO:0042995">
    <property type="term" value="C:cell projection"/>
    <property type="evidence" value="ECO:0007669"/>
    <property type="project" value="UniProtKB-SubCell"/>
</dbReference>
<dbReference type="PANTHER" id="PTHR45734:SF5">
    <property type="entry name" value="TENSIN-3"/>
    <property type="match status" value="1"/>
</dbReference>
<feature type="compositionally biased region" description="Low complexity" evidence="4">
    <location>
        <begin position="368"/>
        <end position="382"/>
    </location>
</feature>
<dbReference type="OrthoDB" id="6273691at2759"/>
<dbReference type="InterPro" id="IPR003595">
    <property type="entry name" value="Tyr_Pase_cat"/>
</dbReference>
<dbReference type="GO" id="GO:0005925">
    <property type="term" value="C:focal adhesion"/>
    <property type="evidence" value="ECO:0007669"/>
    <property type="project" value="TreeGrafter"/>
</dbReference>
<dbReference type="Proteomes" id="UP000824540">
    <property type="component" value="Unassembled WGS sequence"/>
</dbReference>
<dbReference type="InterPro" id="IPR014020">
    <property type="entry name" value="Tensin_C2-dom"/>
</dbReference>
<feature type="compositionally biased region" description="Polar residues" evidence="4">
    <location>
        <begin position="673"/>
        <end position="682"/>
    </location>
</feature>
<dbReference type="Gene3D" id="3.90.190.10">
    <property type="entry name" value="Protein tyrosine phosphatase superfamily"/>
    <property type="match status" value="1"/>
</dbReference>
<evidence type="ECO:0000313" key="8">
    <source>
        <dbReference type="EMBL" id="KAG9348089.1"/>
    </source>
</evidence>
<evidence type="ECO:0000256" key="3">
    <source>
        <dbReference type="ARBA" id="ARBA00023273"/>
    </source>
</evidence>
<evidence type="ECO:0000259" key="7">
    <source>
        <dbReference type="PROSITE" id="PS51182"/>
    </source>
</evidence>